<comment type="caution">
    <text evidence="1">The sequence shown here is derived from an EMBL/GenBank/DDBJ whole genome shotgun (WGS) entry which is preliminary data.</text>
</comment>
<accession>A0A132PJR2</accession>
<evidence type="ECO:0000313" key="1">
    <source>
        <dbReference type="EMBL" id="KWX22589.1"/>
    </source>
</evidence>
<dbReference type="PATRIC" id="fig|59750.3.peg.1124"/>
<gene>
    <name evidence="1" type="ORF">AFM11_18950</name>
    <name evidence="2" type="ORF">AWC31_15040</name>
</gene>
<dbReference type="STRING" id="59750.AWC31_15040"/>
<name>A0A132PJR2_9MYCO</name>
<organism evidence="1 3">
    <name type="scientific">Mycolicibacterium wolinskyi</name>
    <dbReference type="NCBI Taxonomy" id="59750"/>
    <lineage>
        <taxon>Bacteria</taxon>
        <taxon>Bacillati</taxon>
        <taxon>Actinomycetota</taxon>
        <taxon>Actinomycetes</taxon>
        <taxon>Mycobacteriales</taxon>
        <taxon>Mycobacteriaceae</taxon>
        <taxon>Mycolicibacterium</taxon>
    </lineage>
</organism>
<dbReference type="Proteomes" id="UP000070612">
    <property type="component" value="Unassembled WGS sequence"/>
</dbReference>
<dbReference type="EMBL" id="LQQA01000006">
    <property type="protein sequence ID" value="ORX17751.1"/>
    <property type="molecule type" value="Genomic_DNA"/>
</dbReference>
<evidence type="ECO:0000313" key="3">
    <source>
        <dbReference type="Proteomes" id="UP000070612"/>
    </source>
</evidence>
<reference evidence="2 4" key="2">
    <citation type="submission" date="2016-01" db="EMBL/GenBank/DDBJ databases">
        <title>The new phylogeny of the genus Mycobacterium.</title>
        <authorList>
            <person name="Tarcisio F."/>
            <person name="Conor M."/>
            <person name="Antonella G."/>
            <person name="Elisabetta G."/>
            <person name="Giulia F.S."/>
            <person name="Sara T."/>
            <person name="Anna F."/>
            <person name="Clotilde B."/>
            <person name="Roberto B."/>
            <person name="Veronica D.S."/>
            <person name="Fabio R."/>
            <person name="Monica P."/>
            <person name="Olivier J."/>
            <person name="Enrico T."/>
            <person name="Nicola S."/>
        </authorList>
    </citation>
    <scope>NUCLEOTIDE SEQUENCE [LARGE SCALE GENOMIC DNA]</scope>
    <source>
        <strain evidence="2 4">ATCC 700010</strain>
    </source>
</reference>
<dbReference type="Proteomes" id="UP000193964">
    <property type="component" value="Unassembled WGS sequence"/>
</dbReference>
<proteinExistence type="predicted"/>
<dbReference type="OrthoDB" id="5145566at2"/>
<sequence>MLSPTAARKTLAVIRILNGTAGLLAPEKVLARLGVDTTEDRSGTYPFRMFGIRTVLIGLDLLLLTGDELRRAEKLAVLIHATDTVSAAVTAARGDLPRKQGRVAVVISAINTALAVTAWKGGQDAITAHEVVHQSQ</sequence>
<protein>
    <submittedName>
        <fullName evidence="1">Uncharacterized protein</fullName>
    </submittedName>
</protein>
<dbReference type="EMBL" id="LGTW01000012">
    <property type="protein sequence ID" value="KWX22589.1"/>
    <property type="molecule type" value="Genomic_DNA"/>
</dbReference>
<evidence type="ECO:0000313" key="2">
    <source>
        <dbReference type="EMBL" id="ORX17751.1"/>
    </source>
</evidence>
<dbReference type="AlphaFoldDB" id="A0A132PJR2"/>
<evidence type="ECO:0000313" key="4">
    <source>
        <dbReference type="Proteomes" id="UP000193964"/>
    </source>
</evidence>
<reference evidence="1 3" key="1">
    <citation type="submission" date="2015-07" db="EMBL/GenBank/DDBJ databases">
        <title>A draft genome sequence of Mycobacterium wolinskyi.</title>
        <authorList>
            <person name="de Man T.J."/>
            <person name="Perry K.A."/>
            <person name="Coulliette A.D."/>
            <person name="Jensen B."/>
            <person name="Toney N.C."/>
            <person name="Limbago B.M."/>
            <person name="Noble-Wang J."/>
        </authorList>
    </citation>
    <scope>NUCLEOTIDE SEQUENCE [LARGE SCALE GENOMIC DNA]</scope>
    <source>
        <strain evidence="1 3">CDC_01</strain>
    </source>
</reference>
<dbReference type="RefSeq" id="WP_067851573.1">
    <property type="nucleotide sequence ID" value="NZ_JACKUA010000019.1"/>
</dbReference>
<keyword evidence="3" id="KW-1185">Reference proteome</keyword>